<dbReference type="EMBL" id="JAMQOT010000005">
    <property type="protein sequence ID" value="MDF9747020.1"/>
    <property type="molecule type" value="Genomic_DNA"/>
</dbReference>
<dbReference type="RefSeq" id="WP_277522791.1">
    <property type="nucleotide sequence ID" value="NZ_JAMQOT010000005.1"/>
</dbReference>
<reference evidence="1" key="1">
    <citation type="submission" date="2022-06" db="EMBL/GenBank/DDBJ databases">
        <title>Natrinema sp. a new haloarchaeum isolate from saline soil.</title>
        <authorList>
            <person name="Strakova D."/>
            <person name="Galisteo C."/>
            <person name="Sanchez-Porro C."/>
            <person name="Ventosa A."/>
        </authorList>
    </citation>
    <scope>NUCLEOTIDE SEQUENCE</scope>
    <source>
        <strain evidence="1">S1CR25-10</strain>
    </source>
</reference>
<name>A0A9Q4L6V1_9EURY</name>
<dbReference type="Proteomes" id="UP001154061">
    <property type="component" value="Unassembled WGS sequence"/>
</dbReference>
<evidence type="ECO:0000313" key="2">
    <source>
        <dbReference type="Proteomes" id="UP001154061"/>
    </source>
</evidence>
<dbReference type="AlphaFoldDB" id="A0A9Q4L6V1"/>
<dbReference type="Pfam" id="PF20358">
    <property type="entry name" value="DUF6653"/>
    <property type="match status" value="1"/>
</dbReference>
<sequence length="142" mass="16193">MLPDFVWDRHSNPKSGWTRLLAYPVLIAAGFTRRWRLLALTVAFLVCNPLLFPEPESESDDWMHTVVRAEQQWSDRGRPFIGLGFPQILNLLQLPVFASNIYAVYERRPVATVVTTAATMGLKLWFVAELVRRYDPADGSTS</sequence>
<accession>A0A9Q4L6V1</accession>
<dbReference type="InterPro" id="IPR046595">
    <property type="entry name" value="DUF6653"/>
</dbReference>
<evidence type="ECO:0000313" key="1">
    <source>
        <dbReference type="EMBL" id="MDF9747020.1"/>
    </source>
</evidence>
<comment type="caution">
    <text evidence="1">The sequence shown here is derived from an EMBL/GenBank/DDBJ whole genome shotgun (WGS) entry which is preliminary data.</text>
</comment>
<keyword evidence="2" id="KW-1185">Reference proteome</keyword>
<protein>
    <submittedName>
        <fullName evidence="1">Uncharacterized protein</fullName>
    </submittedName>
</protein>
<gene>
    <name evidence="1" type="ORF">NDI89_15620</name>
</gene>
<organism evidence="1 2">
    <name type="scientific">Natrinema salsiterrestre</name>
    <dbReference type="NCBI Taxonomy" id="2950540"/>
    <lineage>
        <taxon>Archaea</taxon>
        <taxon>Methanobacteriati</taxon>
        <taxon>Methanobacteriota</taxon>
        <taxon>Stenosarchaea group</taxon>
        <taxon>Halobacteria</taxon>
        <taxon>Halobacteriales</taxon>
        <taxon>Natrialbaceae</taxon>
        <taxon>Natrinema</taxon>
    </lineage>
</organism>
<proteinExistence type="predicted"/>